<reference evidence="2" key="1">
    <citation type="submission" date="2019-09" db="EMBL/GenBank/DDBJ databases">
        <title>Antimicrobial potential of Antarctic Bacteria.</title>
        <authorList>
            <person name="Benaud N."/>
            <person name="Edwards R.J."/>
            <person name="Ferrari B.C."/>
        </authorList>
    </citation>
    <scope>NUCLEOTIDE SEQUENCE [LARGE SCALE GENOMIC DNA]</scope>
    <source>
        <strain evidence="2">SPB151</strain>
    </source>
</reference>
<dbReference type="KEGG" id="kqi:F1D05_12750"/>
<dbReference type="RefSeq" id="WP_185447897.1">
    <property type="nucleotide sequence ID" value="NZ_CP043661.1"/>
</dbReference>
<gene>
    <name evidence="1" type="ORF">F1D05_12750</name>
</gene>
<dbReference type="Proteomes" id="UP000515563">
    <property type="component" value="Chromosome"/>
</dbReference>
<dbReference type="EMBL" id="CP043661">
    <property type="protein sequence ID" value="QNE18618.1"/>
    <property type="molecule type" value="Genomic_DNA"/>
</dbReference>
<accession>A0A7G6WXA3</accession>
<evidence type="ECO:0000313" key="1">
    <source>
        <dbReference type="EMBL" id="QNE18618.1"/>
    </source>
</evidence>
<reference evidence="1 2" key="2">
    <citation type="journal article" date="2020" name="Microbiol. Resour. Announc.">
        <title>Antarctic desert soil bacteria exhibit high novel natural product potential, evaluated through long-read genome sequencing and comparative genomics.</title>
        <authorList>
            <person name="Benaud N."/>
            <person name="Edwards R.J."/>
            <person name="Amos T.G."/>
            <person name="D'Agostino P.M."/>
            <person name="Gutierrez-Chavez C."/>
            <person name="Montgomery K."/>
            <person name="Nicetic I."/>
            <person name="Ferrari B.C."/>
        </authorList>
    </citation>
    <scope>NUCLEOTIDE SEQUENCE [LARGE SCALE GENOMIC DNA]</scope>
    <source>
        <strain evidence="1 2">SPB151</strain>
    </source>
</reference>
<keyword evidence="2" id="KW-1185">Reference proteome</keyword>
<organism evidence="1 2">
    <name type="scientific">Kribbella qitaiheensis</name>
    <dbReference type="NCBI Taxonomy" id="1544730"/>
    <lineage>
        <taxon>Bacteria</taxon>
        <taxon>Bacillati</taxon>
        <taxon>Actinomycetota</taxon>
        <taxon>Actinomycetes</taxon>
        <taxon>Propionibacteriales</taxon>
        <taxon>Kribbellaceae</taxon>
        <taxon>Kribbella</taxon>
    </lineage>
</organism>
<name>A0A7G6WXA3_9ACTN</name>
<sequence length="221" mass="24205">MNTTGVEYDLKRLPRQWLDDLKLIPGFAEPLSAFEPVLALTITREADGVRQVLACVRDAAENRTHPGVLSSPTVRLRGVTDISDLVAGSMTGELPSWLTAHIHRLVDEKLSAASEFKDSFVPDFVQVWQAHSVIGITNGQPVTEALTMINVHLTVPGDGQPFPEQTTSYSWIGFVPETHHAKVVESRDASILDISFDGEMPLVYGLCTHSTAEMLEATSKI</sequence>
<dbReference type="AlphaFoldDB" id="A0A7G6WXA3"/>
<proteinExistence type="predicted"/>
<protein>
    <submittedName>
        <fullName evidence="1">Uncharacterized protein</fullName>
    </submittedName>
</protein>
<evidence type="ECO:0000313" key="2">
    <source>
        <dbReference type="Proteomes" id="UP000515563"/>
    </source>
</evidence>